<dbReference type="InterPro" id="IPR012340">
    <property type="entry name" value="NA-bd_OB-fold"/>
</dbReference>
<organism evidence="2 3">
    <name type="scientific">Enterococcus dispar ATCC 51266</name>
    <dbReference type="NCBI Taxonomy" id="1139219"/>
    <lineage>
        <taxon>Bacteria</taxon>
        <taxon>Bacillati</taxon>
        <taxon>Bacillota</taxon>
        <taxon>Bacilli</taxon>
        <taxon>Lactobacillales</taxon>
        <taxon>Enterococcaceae</taxon>
        <taxon>Enterococcus</taxon>
    </lineage>
</organism>
<dbReference type="Pfam" id="PF00313">
    <property type="entry name" value="CSD"/>
    <property type="match status" value="1"/>
</dbReference>
<dbReference type="SUPFAM" id="SSF50249">
    <property type="entry name" value="Nucleic acid-binding proteins"/>
    <property type="match status" value="1"/>
</dbReference>
<dbReference type="HOGENOM" id="CLU_2329346_0_0_9"/>
<proteinExistence type="predicted"/>
<dbReference type="AlphaFoldDB" id="S0KPS3"/>
<dbReference type="EMBL" id="AHYR01000005">
    <property type="protein sequence ID" value="EOT41206.1"/>
    <property type="molecule type" value="Genomic_DNA"/>
</dbReference>
<evidence type="ECO:0000313" key="3">
    <source>
        <dbReference type="Proteomes" id="UP000014127"/>
    </source>
</evidence>
<protein>
    <recommendedName>
        <fullName evidence="1">CSD domain-containing protein</fullName>
    </recommendedName>
</protein>
<dbReference type="PATRIC" id="fig|1139219.3.peg.1337"/>
<keyword evidence="3" id="KW-1185">Reference proteome</keyword>
<dbReference type="OrthoDB" id="9805039at2"/>
<evidence type="ECO:0000259" key="1">
    <source>
        <dbReference type="PROSITE" id="PS51857"/>
    </source>
</evidence>
<dbReference type="PRINTS" id="PR00050">
    <property type="entry name" value="COLDSHOCK"/>
</dbReference>
<reference evidence="2 3" key="1">
    <citation type="submission" date="2013-03" db="EMBL/GenBank/DDBJ databases">
        <title>The Genome Sequence of Enterococcus dispar ATCC_51266 (Illumina only assembly).</title>
        <authorList>
            <consortium name="The Broad Institute Genomics Platform"/>
            <consortium name="The Broad Institute Genome Sequencing Center for Infectious Disease"/>
            <person name="Earl A."/>
            <person name="Russ C."/>
            <person name="Gilmore M."/>
            <person name="Surin D."/>
            <person name="Walker B."/>
            <person name="Young S."/>
            <person name="Zeng Q."/>
            <person name="Gargeya S."/>
            <person name="Fitzgerald M."/>
            <person name="Haas B."/>
            <person name="Abouelleil A."/>
            <person name="Allen A.W."/>
            <person name="Alvarado L."/>
            <person name="Arachchi H.M."/>
            <person name="Berlin A.M."/>
            <person name="Chapman S.B."/>
            <person name="Gainer-Dewar J."/>
            <person name="Goldberg J."/>
            <person name="Griggs A."/>
            <person name="Gujja S."/>
            <person name="Hansen M."/>
            <person name="Howarth C."/>
            <person name="Imamovic A."/>
            <person name="Ireland A."/>
            <person name="Larimer J."/>
            <person name="McCowan C."/>
            <person name="Murphy C."/>
            <person name="Pearson M."/>
            <person name="Poon T.W."/>
            <person name="Priest M."/>
            <person name="Roberts A."/>
            <person name="Saif S."/>
            <person name="Shea T."/>
            <person name="Sisk P."/>
            <person name="Sykes S."/>
            <person name="Wortman J."/>
            <person name="Nusbaum C."/>
            <person name="Birren B."/>
        </authorList>
    </citation>
    <scope>NUCLEOTIDE SEQUENCE [LARGE SCALE GENOMIC DNA]</scope>
    <source>
        <strain evidence="2 3">ATCC 51266</strain>
    </source>
</reference>
<name>S0KPS3_9ENTE</name>
<feature type="domain" description="CSD" evidence="1">
    <location>
        <begin position="32"/>
        <end position="97"/>
    </location>
</feature>
<accession>S0KPS3</accession>
<dbReference type="Gene3D" id="2.40.50.140">
    <property type="entry name" value="Nucleic acid-binding proteins"/>
    <property type="match status" value="1"/>
</dbReference>
<sequence>MFNTEKEINLSNSVLSVYKNSYNSFMEEEGLKVQGQVKSFNEKGGYGFLVNSHNQVMFVYRDDIISPSNKILFVGEKVSYDVTTNQNGQQKAVKVKVV</sequence>
<gene>
    <name evidence="2" type="ORF">OMK_01376</name>
</gene>
<comment type="caution">
    <text evidence="2">The sequence shown here is derived from an EMBL/GenBank/DDBJ whole genome shotgun (WGS) entry which is preliminary data.</text>
</comment>
<dbReference type="Proteomes" id="UP000014127">
    <property type="component" value="Unassembled WGS sequence"/>
</dbReference>
<dbReference type="PROSITE" id="PS51857">
    <property type="entry name" value="CSD_2"/>
    <property type="match status" value="1"/>
</dbReference>
<evidence type="ECO:0000313" key="2">
    <source>
        <dbReference type="EMBL" id="EOT41206.1"/>
    </source>
</evidence>
<dbReference type="InterPro" id="IPR002059">
    <property type="entry name" value="CSP_DNA-bd"/>
</dbReference>
<dbReference type="STRING" id="44009.RV01_GL002583"/>
<dbReference type="GO" id="GO:0003676">
    <property type="term" value="F:nucleic acid binding"/>
    <property type="evidence" value="ECO:0007669"/>
    <property type="project" value="InterPro"/>
</dbReference>